<evidence type="ECO:0000256" key="3">
    <source>
        <dbReference type="ARBA" id="ARBA00023082"/>
    </source>
</evidence>
<dbReference type="EMBL" id="AVFL01000018">
    <property type="protein sequence ID" value="EWY38501.1"/>
    <property type="molecule type" value="Genomic_DNA"/>
</dbReference>
<dbReference type="CDD" id="cd06171">
    <property type="entry name" value="Sigma70_r4"/>
    <property type="match status" value="1"/>
</dbReference>
<keyword evidence="9" id="KW-1185">Reference proteome</keyword>
<dbReference type="AlphaFoldDB" id="W9H100"/>
<evidence type="ECO:0000259" key="7">
    <source>
        <dbReference type="Pfam" id="PF08281"/>
    </source>
</evidence>
<gene>
    <name evidence="8" type="ORF">N825_12965</name>
</gene>
<dbReference type="GO" id="GO:0003677">
    <property type="term" value="F:DNA binding"/>
    <property type="evidence" value="ECO:0007669"/>
    <property type="project" value="UniProtKB-KW"/>
</dbReference>
<evidence type="ECO:0000259" key="6">
    <source>
        <dbReference type="Pfam" id="PF04542"/>
    </source>
</evidence>
<dbReference type="NCBIfam" id="TIGR02937">
    <property type="entry name" value="sigma70-ECF"/>
    <property type="match status" value="1"/>
</dbReference>
<reference evidence="8 9" key="1">
    <citation type="submission" date="2013-08" db="EMBL/GenBank/DDBJ databases">
        <title>The genome sequence of Skermanella stibiiresistens.</title>
        <authorList>
            <person name="Zhu W."/>
            <person name="Wang G."/>
        </authorList>
    </citation>
    <scope>NUCLEOTIDE SEQUENCE [LARGE SCALE GENOMIC DNA]</scope>
    <source>
        <strain evidence="8 9">SB22</strain>
    </source>
</reference>
<evidence type="ECO:0000313" key="9">
    <source>
        <dbReference type="Proteomes" id="UP000019486"/>
    </source>
</evidence>
<comment type="similarity">
    <text evidence="1">Belongs to the sigma-70 factor family. ECF subfamily.</text>
</comment>
<feature type="domain" description="RNA polymerase sigma factor 70 region 4 type 2" evidence="7">
    <location>
        <begin position="111"/>
        <end position="161"/>
    </location>
</feature>
<evidence type="ECO:0000256" key="4">
    <source>
        <dbReference type="ARBA" id="ARBA00023125"/>
    </source>
</evidence>
<dbReference type="PANTHER" id="PTHR43133:SF8">
    <property type="entry name" value="RNA POLYMERASE SIGMA FACTOR HI_1459-RELATED"/>
    <property type="match status" value="1"/>
</dbReference>
<dbReference type="InterPro" id="IPR036388">
    <property type="entry name" value="WH-like_DNA-bd_sf"/>
</dbReference>
<name>W9H100_9PROT</name>
<evidence type="ECO:0000256" key="1">
    <source>
        <dbReference type="ARBA" id="ARBA00010641"/>
    </source>
</evidence>
<sequence>MYEEHRGYLHGLSLRWSAGNHAEAEDAVSDVFCRAVDVLSSGNTVILNERAWLGRMLHNRCVDRHRRRRLEAQEPLVLDHEGDVGDMAADHDNPLPTPETEILNRELGAVLECALDTLPDTLKGPLNMRLINGEPYGAIAERFGLSQANARKRVQQARELLRDRLAGYMTEMG</sequence>
<evidence type="ECO:0000313" key="8">
    <source>
        <dbReference type="EMBL" id="EWY38501.1"/>
    </source>
</evidence>
<dbReference type="STRING" id="1385369.N825_12965"/>
<dbReference type="Pfam" id="PF08281">
    <property type="entry name" value="Sigma70_r4_2"/>
    <property type="match status" value="1"/>
</dbReference>
<dbReference type="Proteomes" id="UP000019486">
    <property type="component" value="Unassembled WGS sequence"/>
</dbReference>
<dbReference type="Gene3D" id="1.10.1740.10">
    <property type="match status" value="1"/>
</dbReference>
<dbReference type="Gene3D" id="1.10.10.10">
    <property type="entry name" value="Winged helix-like DNA-binding domain superfamily/Winged helix DNA-binding domain"/>
    <property type="match status" value="1"/>
</dbReference>
<dbReference type="InterPro" id="IPR013249">
    <property type="entry name" value="RNA_pol_sigma70_r4_t2"/>
</dbReference>
<dbReference type="InterPro" id="IPR014284">
    <property type="entry name" value="RNA_pol_sigma-70_dom"/>
</dbReference>
<dbReference type="InterPro" id="IPR013325">
    <property type="entry name" value="RNA_pol_sigma_r2"/>
</dbReference>
<organism evidence="8 9">
    <name type="scientific">Skermanella stibiiresistens SB22</name>
    <dbReference type="NCBI Taxonomy" id="1385369"/>
    <lineage>
        <taxon>Bacteria</taxon>
        <taxon>Pseudomonadati</taxon>
        <taxon>Pseudomonadota</taxon>
        <taxon>Alphaproteobacteria</taxon>
        <taxon>Rhodospirillales</taxon>
        <taxon>Azospirillaceae</taxon>
        <taxon>Skermanella</taxon>
    </lineage>
</organism>
<dbReference type="GO" id="GO:0016987">
    <property type="term" value="F:sigma factor activity"/>
    <property type="evidence" value="ECO:0007669"/>
    <property type="project" value="UniProtKB-KW"/>
</dbReference>
<dbReference type="SUPFAM" id="SSF88659">
    <property type="entry name" value="Sigma3 and sigma4 domains of RNA polymerase sigma factors"/>
    <property type="match status" value="1"/>
</dbReference>
<accession>W9H100</accession>
<dbReference type="InterPro" id="IPR013324">
    <property type="entry name" value="RNA_pol_sigma_r3/r4-like"/>
</dbReference>
<comment type="caution">
    <text evidence="8">The sequence shown here is derived from an EMBL/GenBank/DDBJ whole genome shotgun (WGS) entry which is preliminary data.</text>
</comment>
<feature type="domain" description="RNA polymerase sigma-70 region 2" evidence="6">
    <location>
        <begin position="1"/>
        <end position="69"/>
    </location>
</feature>
<dbReference type="InterPro" id="IPR007627">
    <property type="entry name" value="RNA_pol_sigma70_r2"/>
</dbReference>
<dbReference type="GO" id="GO:0006352">
    <property type="term" value="P:DNA-templated transcription initiation"/>
    <property type="evidence" value="ECO:0007669"/>
    <property type="project" value="InterPro"/>
</dbReference>
<proteinExistence type="inferred from homology"/>
<evidence type="ECO:0000256" key="2">
    <source>
        <dbReference type="ARBA" id="ARBA00023015"/>
    </source>
</evidence>
<evidence type="ECO:0000256" key="5">
    <source>
        <dbReference type="ARBA" id="ARBA00023163"/>
    </source>
</evidence>
<protein>
    <submittedName>
        <fullName evidence="8">Uncharacterized protein</fullName>
    </submittedName>
</protein>
<dbReference type="PANTHER" id="PTHR43133">
    <property type="entry name" value="RNA POLYMERASE ECF-TYPE SIGMA FACTO"/>
    <property type="match status" value="1"/>
</dbReference>
<keyword evidence="5" id="KW-0804">Transcription</keyword>
<dbReference type="InterPro" id="IPR039425">
    <property type="entry name" value="RNA_pol_sigma-70-like"/>
</dbReference>
<keyword evidence="2" id="KW-0805">Transcription regulation</keyword>
<dbReference type="Pfam" id="PF04542">
    <property type="entry name" value="Sigma70_r2"/>
    <property type="match status" value="1"/>
</dbReference>
<keyword evidence="4" id="KW-0238">DNA-binding</keyword>
<dbReference type="SUPFAM" id="SSF88946">
    <property type="entry name" value="Sigma2 domain of RNA polymerase sigma factors"/>
    <property type="match status" value="1"/>
</dbReference>
<keyword evidence="3" id="KW-0731">Sigma factor</keyword>